<evidence type="ECO:0008006" key="6">
    <source>
        <dbReference type="Google" id="ProtNLM"/>
    </source>
</evidence>
<dbReference type="EMBL" id="RJSE01000001">
    <property type="protein sequence ID" value="RNL66168.1"/>
    <property type="molecule type" value="Genomic_DNA"/>
</dbReference>
<evidence type="ECO:0000256" key="2">
    <source>
        <dbReference type="SAM" id="Phobius"/>
    </source>
</evidence>
<accession>A0A3N0CRT2</accession>
<proteinExistence type="predicted"/>
<dbReference type="RefSeq" id="WP_123225613.1">
    <property type="nucleotide sequence ID" value="NZ_RJSE01000001.1"/>
</dbReference>
<name>A0A3N0CRT2_9ACTN</name>
<keyword evidence="5" id="KW-1185">Reference proteome</keyword>
<protein>
    <recommendedName>
        <fullName evidence="6">WD40 repeat domain-containing protein</fullName>
    </recommendedName>
</protein>
<evidence type="ECO:0000256" key="1">
    <source>
        <dbReference type="SAM" id="MobiDB-lite"/>
    </source>
</evidence>
<feature type="signal peptide" evidence="3">
    <location>
        <begin position="1"/>
        <end position="23"/>
    </location>
</feature>
<feature type="transmembrane region" description="Helical" evidence="2">
    <location>
        <begin position="285"/>
        <end position="308"/>
    </location>
</feature>
<gene>
    <name evidence="4" type="ORF">EFK50_00630</name>
</gene>
<dbReference type="OrthoDB" id="9801244at2"/>
<keyword evidence="2" id="KW-1133">Transmembrane helix</keyword>
<dbReference type="Proteomes" id="UP000267128">
    <property type="component" value="Unassembled WGS sequence"/>
</dbReference>
<evidence type="ECO:0000256" key="3">
    <source>
        <dbReference type="SAM" id="SignalP"/>
    </source>
</evidence>
<reference evidence="4 5" key="1">
    <citation type="submission" date="2018-11" db="EMBL/GenBank/DDBJ databases">
        <authorList>
            <person name="Li F."/>
        </authorList>
    </citation>
    <scope>NUCLEOTIDE SEQUENCE [LARGE SCALE GENOMIC DNA]</scope>
    <source>
        <strain evidence="4 5">Gsoil 097</strain>
    </source>
</reference>
<organism evidence="4 5">
    <name type="scientific">Nocardioides marmoriginsengisoli</name>
    <dbReference type="NCBI Taxonomy" id="661483"/>
    <lineage>
        <taxon>Bacteria</taxon>
        <taxon>Bacillati</taxon>
        <taxon>Actinomycetota</taxon>
        <taxon>Actinomycetes</taxon>
        <taxon>Propionibacteriales</taxon>
        <taxon>Nocardioidaceae</taxon>
        <taxon>Nocardioides</taxon>
    </lineage>
</organism>
<keyword evidence="2" id="KW-0472">Membrane</keyword>
<feature type="region of interest" description="Disordered" evidence="1">
    <location>
        <begin position="257"/>
        <end position="276"/>
    </location>
</feature>
<evidence type="ECO:0000313" key="5">
    <source>
        <dbReference type="Proteomes" id="UP000267128"/>
    </source>
</evidence>
<comment type="caution">
    <text evidence="4">The sequence shown here is derived from an EMBL/GenBank/DDBJ whole genome shotgun (WGS) entry which is preliminary data.</text>
</comment>
<sequence>MTVAGGLLGAVLVAAVAGTPVFAFDDPEISESSGLVDLGALMVTTNDSGGGPLVYVVDKAGRTVGRTTYTDEVVDVEALAPAGPDEVWVGDIGDNREARSRVQVYRVPVGRGDRTVAAPSYDLVYPDGPHDAESLLYGPDGRLRIVTKGIIGGQVYVAPKKLDPDRPNRLRAGPDVSLWATDAALFPDGKHVIVRGYGSAMVARFPSFEPLGMFGLPNQEQGEGISVGSSGRIRVSSEGVHSRVLQVRLPAEIRAKLADRPESSPGQDATPATGHDDAVSLTERWALPVVGGVLLGGAILTGVLGWLIRRRH</sequence>
<dbReference type="SUPFAM" id="SSF101898">
    <property type="entry name" value="NHL repeat"/>
    <property type="match status" value="1"/>
</dbReference>
<evidence type="ECO:0000313" key="4">
    <source>
        <dbReference type="EMBL" id="RNL66168.1"/>
    </source>
</evidence>
<keyword evidence="3" id="KW-0732">Signal</keyword>
<feature type="chain" id="PRO_5017925334" description="WD40 repeat domain-containing protein" evidence="3">
    <location>
        <begin position="24"/>
        <end position="312"/>
    </location>
</feature>
<dbReference type="AlphaFoldDB" id="A0A3N0CRT2"/>
<keyword evidence="2" id="KW-0812">Transmembrane</keyword>